<dbReference type="WBParaSite" id="Minc3s00811g17649">
    <property type="protein sequence ID" value="Minc3s00811g17649"/>
    <property type="gene ID" value="Minc3s00811g17649"/>
</dbReference>
<name>A0A914LUF5_MELIC</name>
<keyword evidence="2" id="KW-1133">Transmembrane helix</keyword>
<keyword evidence="2" id="KW-0812">Transmembrane</keyword>
<accession>A0A914LUF5</accession>
<feature type="transmembrane region" description="Helical" evidence="2">
    <location>
        <begin position="71"/>
        <end position="97"/>
    </location>
</feature>
<dbReference type="Proteomes" id="UP000887563">
    <property type="component" value="Unplaced"/>
</dbReference>
<evidence type="ECO:0000256" key="1">
    <source>
        <dbReference type="SAM" id="MobiDB-lite"/>
    </source>
</evidence>
<evidence type="ECO:0000256" key="2">
    <source>
        <dbReference type="SAM" id="Phobius"/>
    </source>
</evidence>
<proteinExistence type="predicted"/>
<reference evidence="4" key="1">
    <citation type="submission" date="2022-11" db="UniProtKB">
        <authorList>
            <consortium name="WormBaseParasite"/>
        </authorList>
    </citation>
    <scope>IDENTIFICATION</scope>
</reference>
<organism evidence="3 4">
    <name type="scientific">Meloidogyne incognita</name>
    <name type="common">Southern root-knot nematode worm</name>
    <name type="synonym">Oxyuris incognita</name>
    <dbReference type="NCBI Taxonomy" id="6306"/>
    <lineage>
        <taxon>Eukaryota</taxon>
        <taxon>Metazoa</taxon>
        <taxon>Ecdysozoa</taxon>
        <taxon>Nematoda</taxon>
        <taxon>Chromadorea</taxon>
        <taxon>Rhabditida</taxon>
        <taxon>Tylenchina</taxon>
        <taxon>Tylenchomorpha</taxon>
        <taxon>Tylenchoidea</taxon>
        <taxon>Meloidogynidae</taxon>
        <taxon>Meloidogyninae</taxon>
        <taxon>Meloidogyne</taxon>
        <taxon>Meloidogyne incognita group</taxon>
    </lineage>
</organism>
<keyword evidence="2" id="KW-0472">Membrane</keyword>
<feature type="region of interest" description="Disordered" evidence="1">
    <location>
        <begin position="207"/>
        <end position="240"/>
    </location>
</feature>
<dbReference type="AlphaFoldDB" id="A0A914LUF5"/>
<evidence type="ECO:0000313" key="3">
    <source>
        <dbReference type="Proteomes" id="UP000887563"/>
    </source>
</evidence>
<sequence length="240" mass="26292">MSVDDTIRELSHTLAKLGELVMEINGQVGSISSRINITLQTFDDSISGIAKDANKMTSQVDTTIAQIPGSWAFYLLFFTMIAVLILLSALLLINLLIKIRSFLRVSQIESSRTSTPTHHLMHSDFSSAKPFSEPPCPAVDAPKLRHIAVEMEHEPRRYGFGPQQTSRIPSGYSSASASAFHQPPASAEYFANGNGVRTGGTCSPSICDIRGRSGSPRSHQGLPDELQQTYQTTKKRKMLL</sequence>
<keyword evidence="3" id="KW-1185">Reference proteome</keyword>
<evidence type="ECO:0000313" key="4">
    <source>
        <dbReference type="WBParaSite" id="Minc3s00811g17649"/>
    </source>
</evidence>
<protein>
    <submittedName>
        <fullName evidence="4">Plasma membrane fusion protein PRM1</fullName>
    </submittedName>
</protein>